<reference evidence="1 2" key="1">
    <citation type="submission" date="2017-09" db="EMBL/GenBank/DDBJ databases">
        <title>Biodiversity and function of Thalassospira species in the particle-attached aromatic-hydrocarbon-degrading consortia from the surface seawater of the South China Sea.</title>
        <authorList>
            <person name="Dong C."/>
            <person name="Liu R."/>
            <person name="Shao Z."/>
        </authorList>
    </citation>
    <scope>NUCLEOTIDE SEQUENCE [LARGE SCALE GENOMIC DNA]</scope>
    <source>
        <strain evidence="1 2">CSC1P2</strain>
    </source>
</reference>
<dbReference type="EMBL" id="NWTK01000012">
    <property type="protein sequence ID" value="PKR51946.1"/>
    <property type="molecule type" value="Genomic_DNA"/>
</dbReference>
<gene>
    <name evidence="1" type="ORF">COO20_17625</name>
</gene>
<evidence type="ECO:0000313" key="2">
    <source>
        <dbReference type="Proteomes" id="UP000233597"/>
    </source>
</evidence>
<accession>A0A2N3KN74</accession>
<dbReference type="AlphaFoldDB" id="A0A2N3KN74"/>
<evidence type="ECO:0000313" key="1">
    <source>
        <dbReference type="EMBL" id="PKR51946.1"/>
    </source>
</evidence>
<sequence>MQSGGKLSWPEGVILATFRGVTPFDRCAALLKRCALPNGSPKTYKMIPIKHDVLEKRAACICDDEIAALQQFGVHI</sequence>
<protein>
    <submittedName>
        <fullName evidence="1">Uncharacterized protein</fullName>
    </submittedName>
</protein>
<name>A0A2N3KN74_9PROT</name>
<proteinExistence type="predicted"/>
<organism evidence="1 2">
    <name type="scientific">Thalassospira marina</name>
    <dbReference type="NCBI Taxonomy" id="2048283"/>
    <lineage>
        <taxon>Bacteria</taxon>
        <taxon>Pseudomonadati</taxon>
        <taxon>Pseudomonadota</taxon>
        <taxon>Alphaproteobacteria</taxon>
        <taxon>Rhodospirillales</taxon>
        <taxon>Thalassospiraceae</taxon>
        <taxon>Thalassospira</taxon>
    </lineage>
</organism>
<comment type="caution">
    <text evidence="1">The sequence shown here is derived from an EMBL/GenBank/DDBJ whole genome shotgun (WGS) entry which is preliminary data.</text>
</comment>
<dbReference type="Proteomes" id="UP000233597">
    <property type="component" value="Unassembled WGS sequence"/>
</dbReference>